<sequence length="130" mass="14502">MVSDHSMFATPLQIELQDECISEVCPKSRCGVLAKEPASGMLSLRLQRSRVAKAPGRLRCPFHGAHQQVGVGGFILTRFHPRPGFSPWPWRFCRGTVLDILPAGVFSPLVFCAPLFFYSAPRVLNRLHLD</sequence>
<dbReference type="Proteomes" id="UP001189429">
    <property type="component" value="Unassembled WGS sequence"/>
</dbReference>
<evidence type="ECO:0000313" key="2">
    <source>
        <dbReference type="Proteomes" id="UP001189429"/>
    </source>
</evidence>
<protein>
    <submittedName>
        <fullName evidence="1">Uncharacterized protein</fullName>
    </submittedName>
</protein>
<reference evidence="1" key="1">
    <citation type="submission" date="2023-10" db="EMBL/GenBank/DDBJ databases">
        <authorList>
            <person name="Chen Y."/>
            <person name="Shah S."/>
            <person name="Dougan E. K."/>
            <person name="Thang M."/>
            <person name="Chan C."/>
        </authorList>
    </citation>
    <scope>NUCLEOTIDE SEQUENCE [LARGE SCALE GENOMIC DNA]</scope>
</reference>
<name>A0ABN9XWM6_9DINO</name>
<keyword evidence="2" id="KW-1185">Reference proteome</keyword>
<accession>A0ABN9XWM6</accession>
<evidence type="ECO:0000313" key="1">
    <source>
        <dbReference type="EMBL" id="CAK0904472.1"/>
    </source>
</evidence>
<organism evidence="1 2">
    <name type="scientific">Prorocentrum cordatum</name>
    <dbReference type="NCBI Taxonomy" id="2364126"/>
    <lineage>
        <taxon>Eukaryota</taxon>
        <taxon>Sar</taxon>
        <taxon>Alveolata</taxon>
        <taxon>Dinophyceae</taxon>
        <taxon>Prorocentrales</taxon>
        <taxon>Prorocentraceae</taxon>
        <taxon>Prorocentrum</taxon>
    </lineage>
</organism>
<gene>
    <name evidence="1" type="ORF">PCOR1329_LOCUS80468</name>
</gene>
<dbReference type="EMBL" id="CAUYUJ010021400">
    <property type="protein sequence ID" value="CAK0904472.1"/>
    <property type="molecule type" value="Genomic_DNA"/>
</dbReference>
<comment type="caution">
    <text evidence="1">The sequence shown here is derived from an EMBL/GenBank/DDBJ whole genome shotgun (WGS) entry which is preliminary data.</text>
</comment>
<proteinExistence type="predicted"/>